<name>A0A975WC17_9RHOB</name>
<feature type="domain" description="Peptidoglycan binding-like" evidence="3">
    <location>
        <begin position="491"/>
        <end position="541"/>
    </location>
</feature>
<evidence type="ECO:0000256" key="1">
    <source>
        <dbReference type="SAM" id="SignalP"/>
    </source>
</evidence>
<dbReference type="InterPro" id="IPR002477">
    <property type="entry name" value="Peptidoglycan-bd-like"/>
</dbReference>
<dbReference type="SUPFAM" id="SSF52129">
    <property type="entry name" value="Caspase-like"/>
    <property type="match status" value="1"/>
</dbReference>
<dbReference type="Gene3D" id="1.10.101.10">
    <property type="entry name" value="PGBD-like superfamily/PGBD"/>
    <property type="match status" value="2"/>
</dbReference>
<protein>
    <submittedName>
        <fullName evidence="4">Peptidoglycan binding domain-containing protein</fullName>
    </submittedName>
</protein>
<dbReference type="Proteomes" id="UP000182932">
    <property type="component" value="Unassembled WGS sequence"/>
</dbReference>
<evidence type="ECO:0000259" key="2">
    <source>
        <dbReference type="Pfam" id="PF00656"/>
    </source>
</evidence>
<dbReference type="Gene3D" id="3.40.50.1460">
    <property type="match status" value="1"/>
</dbReference>
<dbReference type="InterPro" id="IPR036365">
    <property type="entry name" value="PGBD-like_sf"/>
</dbReference>
<dbReference type="AlphaFoldDB" id="A0A975WC17"/>
<feature type="chain" id="PRO_5037708942" evidence="1">
    <location>
        <begin position="27"/>
        <end position="545"/>
    </location>
</feature>
<dbReference type="GeneID" id="80819413"/>
<evidence type="ECO:0000313" key="4">
    <source>
        <dbReference type="EMBL" id="SEJ85740.1"/>
    </source>
</evidence>
<dbReference type="Pfam" id="PF00656">
    <property type="entry name" value="Peptidase_C14"/>
    <property type="match status" value="1"/>
</dbReference>
<organism evidence="4 5">
    <name type="scientific">Marinovum algicola</name>
    <dbReference type="NCBI Taxonomy" id="42444"/>
    <lineage>
        <taxon>Bacteria</taxon>
        <taxon>Pseudomonadati</taxon>
        <taxon>Pseudomonadota</taxon>
        <taxon>Alphaproteobacteria</taxon>
        <taxon>Rhodobacterales</taxon>
        <taxon>Roseobacteraceae</taxon>
        <taxon>Marinovum</taxon>
    </lineage>
</organism>
<dbReference type="EMBL" id="FNYY01000012">
    <property type="protein sequence ID" value="SEJ85740.1"/>
    <property type="molecule type" value="Genomic_DNA"/>
</dbReference>
<comment type="caution">
    <text evidence="4">The sequence shown here is derived from an EMBL/GenBank/DDBJ whole genome shotgun (WGS) entry which is preliminary data.</text>
</comment>
<accession>A0A975WC17</accession>
<dbReference type="InterPro" id="IPR029030">
    <property type="entry name" value="Caspase-like_dom_sf"/>
</dbReference>
<evidence type="ECO:0000259" key="3">
    <source>
        <dbReference type="Pfam" id="PF01471"/>
    </source>
</evidence>
<evidence type="ECO:0000313" key="5">
    <source>
        <dbReference type="Proteomes" id="UP000182932"/>
    </source>
</evidence>
<dbReference type="RefSeq" id="WP_074837446.1">
    <property type="nucleotide sequence ID" value="NZ_FNYY01000012.1"/>
</dbReference>
<feature type="signal peptide" evidence="1">
    <location>
        <begin position="1"/>
        <end position="26"/>
    </location>
</feature>
<dbReference type="GO" id="GO:0004197">
    <property type="term" value="F:cysteine-type endopeptidase activity"/>
    <property type="evidence" value="ECO:0007669"/>
    <property type="project" value="InterPro"/>
</dbReference>
<dbReference type="InterPro" id="IPR011600">
    <property type="entry name" value="Pept_C14_caspase"/>
</dbReference>
<dbReference type="InterPro" id="IPR036366">
    <property type="entry name" value="PGBDSf"/>
</dbReference>
<proteinExistence type="predicted"/>
<keyword evidence="5" id="KW-1185">Reference proteome</keyword>
<sequence>MSLSLTRALTRSVALAALLVAGQVSAADLALVLANWDYRRLDDARDARDIRAIGQRLEEVGFEVISDYNADADDLREAAARFRDRAPEADRVLIVLDGHFVSTGTDAWLLGTDARDVGPLNLSAQGVSLTALADIAGAAAAGRSVILAGRSGRLSPQETGLRSGTQGMTLPQGVTLASGATEWMRYAIFAGLLREGVSLDDALSQLSARGFLSDTVGFTEGNIGPSQPAIDTEALRSEAEEEGFWAAISALGTKEAFDLYIDRHSRGRYVGEARRRIAALDAEEANRWQAAEERLDLTRNDRRQIQRDLTLLGYDTRGIDGIFGRGSRSAIEHWQRDRRQEVTGYLDRRQLRQITEQAAERRAEQAEAMRREEDRVWQDTGADGTEAGLRAYLERYPEGRYAADARRHLDEIETAQAEERARDARRAWRDAREQDTLAGYEAFLERFGNSEFADAARSRIAEMRNDDTDRQVAAARAEEREIVTNTVTRLLVEQRLMGLGYSLGMADGNFTDQTRRAIRQYQEDRGIFVSGYVSKRTAAFLLAGR</sequence>
<feature type="domain" description="Peptidoglycan binding-like" evidence="3">
    <location>
        <begin position="299"/>
        <end position="353"/>
    </location>
</feature>
<dbReference type="Pfam" id="PF01471">
    <property type="entry name" value="PG_binding_1"/>
    <property type="match status" value="2"/>
</dbReference>
<keyword evidence="1" id="KW-0732">Signal</keyword>
<feature type="domain" description="Peptidase C14 caspase" evidence="2">
    <location>
        <begin position="29"/>
        <end position="99"/>
    </location>
</feature>
<dbReference type="SUPFAM" id="SSF47090">
    <property type="entry name" value="PGBD-like"/>
    <property type="match status" value="2"/>
</dbReference>
<reference evidence="4 5" key="1">
    <citation type="submission" date="2016-10" db="EMBL/GenBank/DDBJ databases">
        <authorList>
            <person name="Varghese N."/>
            <person name="Submissions S."/>
        </authorList>
    </citation>
    <scope>NUCLEOTIDE SEQUENCE [LARGE SCALE GENOMIC DNA]</scope>
    <source>
        <strain evidence="4 5">FF3</strain>
    </source>
</reference>
<gene>
    <name evidence="4" type="ORF">SAMN04487940_1129</name>
</gene>
<dbReference type="GO" id="GO:0006508">
    <property type="term" value="P:proteolysis"/>
    <property type="evidence" value="ECO:0007669"/>
    <property type="project" value="InterPro"/>
</dbReference>